<evidence type="ECO:0000256" key="3">
    <source>
        <dbReference type="ARBA" id="ARBA00023163"/>
    </source>
</evidence>
<dbReference type="InterPro" id="IPR009057">
    <property type="entry name" value="Homeodomain-like_sf"/>
</dbReference>
<name>A0ABS8DH56_9FIRM</name>
<dbReference type="Pfam" id="PF07883">
    <property type="entry name" value="Cupin_2"/>
    <property type="match status" value="1"/>
</dbReference>
<evidence type="ECO:0000313" key="5">
    <source>
        <dbReference type="EMBL" id="MCB7387748.1"/>
    </source>
</evidence>
<reference evidence="5 6" key="1">
    <citation type="submission" date="2021-10" db="EMBL/GenBank/DDBJ databases">
        <title>Collection of gut derived symbiotic bacterial strains cultured from healthy donors.</title>
        <authorList>
            <person name="Lin H."/>
            <person name="Littmann E."/>
            <person name="Kohout C."/>
            <person name="Pamer E.G."/>
        </authorList>
    </citation>
    <scope>NUCLEOTIDE SEQUENCE [LARGE SCALE GENOMIC DNA]</scope>
    <source>
        <strain evidence="5 6">DFI.1.165</strain>
    </source>
</reference>
<dbReference type="InterPro" id="IPR020449">
    <property type="entry name" value="Tscrpt_reg_AraC-type_HTH"/>
</dbReference>
<keyword evidence="2" id="KW-0238">DNA-binding</keyword>
<dbReference type="SMART" id="SM00342">
    <property type="entry name" value="HTH_ARAC"/>
    <property type="match status" value="1"/>
</dbReference>
<proteinExistence type="predicted"/>
<evidence type="ECO:0000256" key="1">
    <source>
        <dbReference type="ARBA" id="ARBA00023015"/>
    </source>
</evidence>
<dbReference type="PROSITE" id="PS01124">
    <property type="entry name" value="HTH_ARAC_FAMILY_2"/>
    <property type="match status" value="1"/>
</dbReference>
<dbReference type="InterPro" id="IPR018060">
    <property type="entry name" value="HTH_AraC"/>
</dbReference>
<dbReference type="InterPro" id="IPR018062">
    <property type="entry name" value="HTH_AraC-typ_CS"/>
</dbReference>
<dbReference type="InterPro" id="IPR011051">
    <property type="entry name" value="RmlC_Cupin_sf"/>
</dbReference>
<protein>
    <submittedName>
        <fullName evidence="5">AraC family transcriptional regulator</fullName>
    </submittedName>
</protein>
<sequence>MDNEYSKTITDQTLREVVNHGSEEYPFQYYYEDIWDFDLHCIDWHWHPEVEFVFVEKGTAIIFIGSEIYTLHAGSGIFINTRVIHRFEAKESTIIPNIVFLPTLLAAHDSLIFRKYIKPVLDSSVECIILSSENKIQKEIIDVLVSVFSIQNSKKNSEIITVELIIRLWRIMFDNICLTDKENISEKSIQIRGRLQIMMHYIQRNYRYRITLDDIAQTVSMSKSSVLNIFKEYLHTSPVSYLINYRLRQATRLLSNTEDSIASIANETGFEDAGYFCRKFKNLFGMTPNEYRKKGQFLSE</sequence>
<dbReference type="PANTHER" id="PTHR43280">
    <property type="entry name" value="ARAC-FAMILY TRANSCRIPTIONAL REGULATOR"/>
    <property type="match status" value="1"/>
</dbReference>
<dbReference type="PANTHER" id="PTHR43280:SF2">
    <property type="entry name" value="HTH-TYPE TRANSCRIPTIONAL REGULATOR EXSA"/>
    <property type="match status" value="1"/>
</dbReference>
<dbReference type="Pfam" id="PF12833">
    <property type="entry name" value="HTH_18"/>
    <property type="match status" value="1"/>
</dbReference>
<dbReference type="EMBL" id="JAJCIS010000006">
    <property type="protein sequence ID" value="MCB7387748.1"/>
    <property type="molecule type" value="Genomic_DNA"/>
</dbReference>
<organism evidence="5 6">
    <name type="scientific">Bariatricus massiliensis</name>
    <dbReference type="NCBI Taxonomy" id="1745713"/>
    <lineage>
        <taxon>Bacteria</taxon>
        <taxon>Bacillati</taxon>
        <taxon>Bacillota</taxon>
        <taxon>Clostridia</taxon>
        <taxon>Lachnospirales</taxon>
        <taxon>Lachnospiraceae</taxon>
        <taxon>Bariatricus</taxon>
    </lineage>
</organism>
<dbReference type="PRINTS" id="PR00032">
    <property type="entry name" value="HTHARAC"/>
</dbReference>
<gene>
    <name evidence="5" type="ORF">LIZ65_10660</name>
</gene>
<dbReference type="RefSeq" id="WP_066734971.1">
    <property type="nucleotide sequence ID" value="NZ_JAJCIQ010000007.1"/>
</dbReference>
<dbReference type="Gene3D" id="2.60.120.10">
    <property type="entry name" value="Jelly Rolls"/>
    <property type="match status" value="1"/>
</dbReference>
<keyword evidence="6" id="KW-1185">Reference proteome</keyword>
<evidence type="ECO:0000256" key="2">
    <source>
        <dbReference type="ARBA" id="ARBA00023125"/>
    </source>
</evidence>
<accession>A0ABS8DH56</accession>
<evidence type="ECO:0000313" key="6">
    <source>
        <dbReference type="Proteomes" id="UP001299546"/>
    </source>
</evidence>
<dbReference type="CDD" id="cd02209">
    <property type="entry name" value="cupin_XRE_C"/>
    <property type="match status" value="1"/>
</dbReference>
<dbReference type="SUPFAM" id="SSF51182">
    <property type="entry name" value="RmlC-like cupins"/>
    <property type="match status" value="1"/>
</dbReference>
<evidence type="ECO:0000259" key="4">
    <source>
        <dbReference type="PROSITE" id="PS01124"/>
    </source>
</evidence>
<keyword evidence="3" id="KW-0804">Transcription</keyword>
<dbReference type="InterPro" id="IPR014710">
    <property type="entry name" value="RmlC-like_jellyroll"/>
</dbReference>
<keyword evidence="1" id="KW-0805">Transcription regulation</keyword>
<feature type="domain" description="HTH araC/xylS-type" evidence="4">
    <location>
        <begin position="196"/>
        <end position="294"/>
    </location>
</feature>
<dbReference type="Gene3D" id="1.10.10.60">
    <property type="entry name" value="Homeodomain-like"/>
    <property type="match status" value="2"/>
</dbReference>
<dbReference type="SUPFAM" id="SSF46689">
    <property type="entry name" value="Homeodomain-like"/>
    <property type="match status" value="2"/>
</dbReference>
<comment type="caution">
    <text evidence="5">The sequence shown here is derived from an EMBL/GenBank/DDBJ whole genome shotgun (WGS) entry which is preliminary data.</text>
</comment>
<dbReference type="PROSITE" id="PS00041">
    <property type="entry name" value="HTH_ARAC_FAMILY_1"/>
    <property type="match status" value="1"/>
</dbReference>
<dbReference type="InterPro" id="IPR013096">
    <property type="entry name" value="Cupin_2"/>
</dbReference>
<dbReference type="Proteomes" id="UP001299546">
    <property type="component" value="Unassembled WGS sequence"/>
</dbReference>